<name>A0A2H3DUH6_ARMGA</name>
<evidence type="ECO:0000313" key="2">
    <source>
        <dbReference type="Proteomes" id="UP000217790"/>
    </source>
</evidence>
<organism evidence="1 2">
    <name type="scientific">Armillaria gallica</name>
    <name type="common">Bulbous honey fungus</name>
    <name type="synonym">Armillaria bulbosa</name>
    <dbReference type="NCBI Taxonomy" id="47427"/>
    <lineage>
        <taxon>Eukaryota</taxon>
        <taxon>Fungi</taxon>
        <taxon>Dikarya</taxon>
        <taxon>Basidiomycota</taxon>
        <taxon>Agaricomycotina</taxon>
        <taxon>Agaricomycetes</taxon>
        <taxon>Agaricomycetidae</taxon>
        <taxon>Agaricales</taxon>
        <taxon>Marasmiineae</taxon>
        <taxon>Physalacriaceae</taxon>
        <taxon>Armillaria</taxon>
    </lineage>
</organism>
<dbReference type="EMBL" id="KZ293649">
    <property type="protein sequence ID" value="PBK97524.1"/>
    <property type="molecule type" value="Genomic_DNA"/>
</dbReference>
<dbReference type="Proteomes" id="UP000217790">
    <property type="component" value="Unassembled WGS sequence"/>
</dbReference>
<keyword evidence="2" id="KW-1185">Reference proteome</keyword>
<protein>
    <submittedName>
        <fullName evidence="1">Uncharacterized protein</fullName>
    </submittedName>
</protein>
<evidence type="ECO:0000313" key="1">
    <source>
        <dbReference type="EMBL" id="PBK97524.1"/>
    </source>
</evidence>
<dbReference type="InParanoid" id="A0A2H3DUH6"/>
<dbReference type="OrthoDB" id="5987198at2759"/>
<dbReference type="STRING" id="47427.A0A2H3DUH6"/>
<dbReference type="AlphaFoldDB" id="A0A2H3DUH6"/>
<accession>A0A2H3DUH6</accession>
<reference evidence="2" key="1">
    <citation type="journal article" date="2017" name="Nat. Ecol. Evol.">
        <title>Genome expansion and lineage-specific genetic innovations in the forest pathogenic fungi Armillaria.</title>
        <authorList>
            <person name="Sipos G."/>
            <person name="Prasanna A.N."/>
            <person name="Walter M.C."/>
            <person name="O'Connor E."/>
            <person name="Balint B."/>
            <person name="Krizsan K."/>
            <person name="Kiss B."/>
            <person name="Hess J."/>
            <person name="Varga T."/>
            <person name="Slot J."/>
            <person name="Riley R."/>
            <person name="Boka B."/>
            <person name="Rigling D."/>
            <person name="Barry K."/>
            <person name="Lee J."/>
            <person name="Mihaltcheva S."/>
            <person name="LaButti K."/>
            <person name="Lipzen A."/>
            <person name="Waldron R."/>
            <person name="Moloney N.M."/>
            <person name="Sperisen C."/>
            <person name="Kredics L."/>
            <person name="Vagvoelgyi C."/>
            <person name="Patrignani A."/>
            <person name="Fitzpatrick D."/>
            <person name="Nagy I."/>
            <person name="Doyle S."/>
            <person name="Anderson J.B."/>
            <person name="Grigoriev I.V."/>
            <person name="Gueldener U."/>
            <person name="Muensterkoetter M."/>
            <person name="Nagy L.G."/>
        </authorList>
    </citation>
    <scope>NUCLEOTIDE SEQUENCE [LARGE SCALE GENOMIC DNA]</scope>
    <source>
        <strain evidence="2">Ar21-2</strain>
    </source>
</reference>
<sequence length="71" mass="8070">MQDGLTDTTRFKIDEAAEKFALAEKGLSAMTLRSRVVYNTDFIIFRPFKAIGQWVWTLGLIARAIPKLLPQ</sequence>
<proteinExistence type="predicted"/>
<gene>
    <name evidence="1" type="ORF">ARMGADRAFT_1009515</name>
</gene>